<dbReference type="KEGG" id="hni:W911_16680"/>
<dbReference type="RefSeq" id="WP_023788628.1">
    <property type="nucleotide sequence ID" value="NC_022997.1"/>
</dbReference>
<name>V5SGK6_9HYPH</name>
<organism evidence="2 3">
    <name type="scientific">Hyphomicrobium nitrativorans NL23</name>
    <dbReference type="NCBI Taxonomy" id="1029756"/>
    <lineage>
        <taxon>Bacteria</taxon>
        <taxon>Pseudomonadati</taxon>
        <taxon>Pseudomonadota</taxon>
        <taxon>Alphaproteobacteria</taxon>
        <taxon>Hyphomicrobiales</taxon>
        <taxon>Hyphomicrobiaceae</taxon>
        <taxon>Hyphomicrobium</taxon>
    </lineage>
</organism>
<dbReference type="HOGENOM" id="CLU_2093507_0_0_5"/>
<reference evidence="2 3" key="1">
    <citation type="journal article" date="2014" name="Genome Announc.">
        <title>Complete Genome Sequence of Hyphomicrobium nitrativorans Strain NL23, a Denitrifying Bacterium Isolated from Biofilm of a Methanol-Fed Denitrification System Treating Seawater at the Montreal Biodome.</title>
        <authorList>
            <person name="Martineau C."/>
            <person name="Villeneuve C."/>
            <person name="Mauffrey F."/>
            <person name="Villemur R."/>
        </authorList>
    </citation>
    <scope>NUCLEOTIDE SEQUENCE [LARGE SCALE GENOMIC DNA]</scope>
    <source>
        <strain evidence="2">NL23</strain>
    </source>
</reference>
<protein>
    <submittedName>
        <fullName evidence="2">Uncharacterized protein</fullName>
    </submittedName>
</protein>
<dbReference type="AlphaFoldDB" id="V5SGK6"/>
<feature type="chain" id="PRO_5004740641" evidence="1">
    <location>
        <begin position="26"/>
        <end position="120"/>
    </location>
</feature>
<accession>V5SGK6</accession>
<proteinExistence type="predicted"/>
<dbReference type="Proteomes" id="UP000018542">
    <property type="component" value="Chromosome"/>
</dbReference>
<dbReference type="OrthoDB" id="7933770at2"/>
<feature type="signal peptide" evidence="1">
    <location>
        <begin position="1"/>
        <end position="25"/>
    </location>
</feature>
<sequence length="120" mass="12921">MKTGAYFRFGFAAVVLGASFAPSIAYETGFSNMHSQARVGNKMCMTDHTHYGNGTGATQAAAQREAIASWQSFTDFEYGSAWASFRNAAGRAQSCSRGSGTISCSVEARPCRLMRAARKR</sequence>
<dbReference type="PATRIC" id="fig|1029756.8.peg.3474"/>
<evidence type="ECO:0000256" key="1">
    <source>
        <dbReference type="SAM" id="SignalP"/>
    </source>
</evidence>
<evidence type="ECO:0000313" key="3">
    <source>
        <dbReference type="Proteomes" id="UP000018542"/>
    </source>
</evidence>
<keyword evidence="3" id="KW-1185">Reference proteome</keyword>
<keyword evidence="1" id="KW-0732">Signal</keyword>
<dbReference type="EMBL" id="CP006912">
    <property type="protein sequence ID" value="AHB49668.1"/>
    <property type="molecule type" value="Genomic_DNA"/>
</dbReference>
<dbReference type="STRING" id="1029756.W911_16680"/>
<evidence type="ECO:0000313" key="2">
    <source>
        <dbReference type="EMBL" id="AHB49668.1"/>
    </source>
</evidence>
<gene>
    <name evidence="2" type="ORF">W911_16680</name>
</gene>